<evidence type="ECO:0000313" key="1">
    <source>
        <dbReference type="EMBL" id="KAF2732152.1"/>
    </source>
</evidence>
<comment type="caution">
    <text evidence="1">The sequence shown here is derived from an EMBL/GenBank/DDBJ whole genome shotgun (WGS) entry which is preliminary data.</text>
</comment>
<dbReference type="AlphaFoldDB" id="A0A9P4QQZ6"/>
<reference evidence="1" key="1">
    <citation type="journal article" date="2020" name="Stud. Mycol.">
        <title>101 Dothideomycetes genomes: a test case for predicting lifestyles and emergence of pathogens.</title>
        <authorList>
            <person name="Haridas S."/>
            <person name="Albert R."/>
            <person name="Binder M."/>
            <person name="Bloem J."/>
            <person name="Labutti K."/>
            <person name="Salamov A."/>
            <person name="Andreopoulos B."/>
            <person name="Baker S."/>
            <person name="Barry K."/>
            <person name="Bills G."/>
            <person name="Bluhm B."/>
            <person name="Cannon C."/>
            <person name="Castanera R."/>
            <person name="Culley D."/>
            <person name="Daum C."/>
            <person name="Ezra D."/>
            <person name="Gonzalez J."/>
            <person name="Henrissat B."/>
            <person name="Kuo A."/>
            <person name="Liang C."/>
            <person name="Lipzen A."/>
            <person name="Lutzoni F."/>
            <person name="Magnuson J."/>
            <person name="Mondo S."/>
            <person name="Nolan M."/>
            <person name="Ohm R."/>
            <person name="Pangilinan J."/>
            <person name="Park H.-J."/>
            <person name="Ramirez L."/>
            <person name="Alfaro M."/>
            <person name="Sun H."/>
            <person name="Tritt A."/>
            <person name="Yoshinaga Y."/>
            <person name="Zwiers L.-H."/>
            <person name="Turgeon B."/>
            <person name="Goodwin S."/>
            <person name="Spatafora J."/>
            <person name="Crous P."/>
            <person name="Grigoriev I."/>
        </authorList>
    </citation>
    <scope>NUCLEOTIDE SEQUENCE</scope>
    <source>
        <strain evidence="1">CBS 125425</strain>
    </source>
</reference>
<dbReference type="EMBL" id="ML996182">
    <property type="protein sequence ID" value="KAF2732152.1"/>
    <property type="molecule type" value="Genomic_DNA"/>
</dbReference>
<dbReference type="Proteomes" id="UP000799444">
    <property type="component" value="Unassembled WGS sequence"/>
</dbReference>
<keyword evidence="2" id="KW-1185">Reference proteome</keyword>
<organism evidence="1 2">
    <name type="scientific">Polyplosphaeria fusca</name>
    <dbReference type="NCBI Taxonomy" id="682080"/>
    <lineage>
        <taxon>Eukaryota</taxon>
        <taxon>Fungi</taxon>
        <taxon>Dikarya</taxon>
        <taxon>Ascomycota</taxon>
        <taxon>Pezizomycotina</taxon>
        <taxon>Dothideomycetes</taxon>
        <taxon>Pleosporomycetidae</taxon>
        <taxon>Pleosporales</taxon>
        <taxon>Tetraplosphaeriaceae</taxon>
        <taxon>Polyplosphaeria</taxon>
    </lineage>
</organism>
<dbReference type="OrthoDB" id="5006988at2759"/>
<accession>A0A9P4QQZ6</accession>
<evidence type="ECO:0000313" key="2">
    <source>
        <dbReference type="Proteomes" id="UP000799444"/>
    </source>
</evidence>
<proteinExistence type="predicted"/>
<gene>
    <name evidence="1" type="ORF">EJ04DRAFT_608882</name>
</gene>
<protein>
    <submittedName>
        <fullName evidence="1">Uncharacterized protein</fullName>
    </submittedName>
</protein>
<sequence length="110" mass="11776">MNLKNTDDAVSGVRAQLERGGDIPAGQSFYTIKTNVVAFMCNKDNRKAGLTAFIFSAHLGTITDRCGRYISGAYQDGPTKNRGAIIVGYQRWSQGTDFCKGATSSPASSC</sequence>
<name>A0A9P4QQZ6_9PLEO</name>